<proteinExistence type="predicted"/>
<keyword evidence="1" id="KW-1185">Reference proteome</keyword>
<dbReference type="VEuPathDB" id="VectorBase:MDOMA2_012210"/>
<dbReference type="AlphaFoldDB" id="A0A9J7DIC1"/>
<dbReference type="OrthoDB" id="7862278at2759"/>
<accession>A0A9J7DIC1</accession>
<sequence>MSKFCSNFGTLTYLELDILRKGLMLETESVHQEYLTKARHVNDCTASIGTNENQLIHIDNCMEMLKLNIASLEEELLLIECDLIECSKVVETIENSQNCSICRCLGIPPKTEREKFMDLLQKTSFHIWQLYDFSSHVEKIIKHFCVPKTTYDILIISAAYFQIFRILNCHNVILCNTERNMDLVMDKLLAITNYLTWNKSFFRRPLGKRTLNS</sequence>
<reference evidence="2" key="1">
    <citation type="submission" date="2025-08" db="UniProtKB">
        <authorList>
            <consortium name="RefSeq"/>
        </authorList>
    </citation>
    <scope>IDENTIFICATION</scope>
    <source>
        <strain evidence="2">Aabys</strain>
        <tissue evidence="2">Whole body</tissue>
    </source>
</reference>
<dbReference type="RefSeq" id="XP_019893492.1">
    <property type="nucleotide sequence ID" value="XM_020037933.2"/>
</dbReference>
<evidence type="ECO:0000313" key="1">
    <source>
        <dbReference type="Proteomes" id="UP001652621"/>
    </source>
</evidence>
<dbReference type="GeneID" id="105262031"/>
<organism evidence="1 2">
    <name type="scientific">Musca domestica</name>
    <name type="common">House fly</name>
    <dbReference type="NCBI Taxonomy" id="7370"/>
    <lineage>
        <taxon>Eukaryota</taxon>
        <taxon>Metazoa</taxon>
        <taxon>Ecdysozoa</taxon>
        <taxon>Arthropoda</taxon>
        <taxon>Hexapoda</taxon>
        <taxon>Insecta</taxon>
        <taxon>Pterygota</taxon>
        <taxon>Neoptera</taxon>
        <taxon>Endopterygota</taxon>
        <taxon>Diptera</taxon>
        <taxon>Brachycera</taxon>
        <taxon>Muscomorpha</taxon>
        <taxon>Muscoidea</taxon>
        <taxon>Muscidae</taxon>
        <taxon>Musca</taxon>
    </lineage>
</organism>
<protein>
    <submittedName>
        <fullName evidence="2">Uncharacterized protein LOC105262031 isoform X1</fullName>
    </submittedName>
</protein>
<gene>
    <name evidence="2" type="primary">LOC105262031</name>
</gene>
<dbReference type="Proteomes" id="UP001652621">
    <property type="component" value="Unplaced"/>
</dbReference>
<name>A0A9J7DIC1_MUSDO</name>
<evidence type="ECO:0000313" key="2">
    <source>
        <dbReference type="RefSeq" id="XP_019893492.1"/>
    </source>
</evidence>